<accession>A0A6G1CR20</accession>
<feature type="compositionally biased region" description="Basic residues" evidence="1">
    <location>
        <begin position="13"/>
        <end position="28"/>
    </location>
</feature>
<reference evidence="2 3" key="1">
    <citation type="submission" date="2019-11" db="EMBL/GenBank/DDBJ databases">
        <title>Whole genome sequence of Oryza granulata.</title>
        <authorList>
            <person name="Li W."/>
        </authorList>
    </citation>
    <scope>NUCLEOTIDE SEQUENCE [LARGE SCALE GENOMIC DNA]</scope>
    <source>
        <strain evidence="3">cv. Menghai</strain>
        <tissue evidence="2">Leaf</tissue>
    </source>
</reference>
<comment type="caution">
    <text evidence="2">The sequence shown here is derived from an EMBL/GenBank/DDBJ whole genome shotgun (WGS) entry which is preliminary data.</text>
</comment>
<evidence type="ECO:0000313" key="3">
    <source>
        <dbReference type="Proteomes" id="UP000479710"/>
    </source>
</evidence>
<keyword evidence="3" id="KW-1185">Reference proteome</keyword>
<protein>
    <submittedName>
        <fullName evidence="2">Uncharacterized protein</fullName>
    </submittedName>
</protein>
<dbReference type="EMBL" id="SPHZ02000008">
    <property type="protein sequence ID" value="KAF0902113.1"/>
    <property type="molecule type" value="Genomic_DNA"/>
</dbReference>
<sequence length="74" mass="7396">MPDLRPPLPNPAVRRRRGCPPARGQRHPYHGDGGGKGALPSSQTTAASGLTPGLRSVAAMGLLPGSGTAASLAC</sequence>
<organism evidence="2 3">
    <name type="scientific">Oryza meyeriana var. granulata</name>
    <dbReference type="NCBI Taxonomy" id="110450"/>
    <lineage>
        <taxon>Eukaryota</taxon>
        <taxon>Viridiplantae</taxon>
        <taxon>Streptophyta</taxon>
        <taxon>Embryophyta</taxon>
        <taxon>Tracheophyta</taxon>
        <taxon>Spermatophyta</taxon>
        <taxon>Magnoliopsida</taxon>
        <taxon>Liliopsida</taxon>
        <taxon>Poales</taxon>
        <taxon>Poaceae</taxon>
        <taxon>BOP clade</taxon>
        <taxon>Oryzoideae</taxon>
        <taxon>Oryzeae</taxon>
        <taxon>Oryzinae</taxon>
        <taxon>Oryza</taxon>
        <taxon>Oryza meyeriana</taxon>
    </lineage>
</organism>
<dbReference type="Proteomes" id="UP000479710">
    <property type="component" value="Unassembled WGS sequence"/>
</dbReference>
<dbReference type="AlphaFoldDB" id="A0A6G1CR20"/>
<evidence type="ECO:0000313" key="2">
    <source>
        <dbReference type="EMBL" id="KAF0902113.1"/>
    </source>
</evidence>
<proteinExistence type="predicted"/>
<evidence type="ECO:0000256" key="1">
    <source>
        <dbReference type="SAM" id="MobiDB-lite"/>
    </source>
</evidence>
<feature type="compositionally biased region" description="Pro residues" evidence="1">
    <location>
        <begin position="1"/>
        <end position="10"/>
    </location>
</feature>
<feature type="region of interest" description="Disordered" evidence="1">
    <location>
        <begin position="1"/>
        <end position="50"/>
    </location>
</feature>
<name>A0A6G1CR20_9ORYZ</name>
<gene>
    <name evidence="2" type="ORF">E2562_012881</name>
</gene>